<feature type="region of interest" description="Disordered" evidence="1">
    <location>
        <begin position="522"/>
        <end position="635"/>
    </location>
</feature>
<feature type="transmembrane region" description="Helical" evidence="2">
    <location>
        <begin position="263"/>
        <end position="285"/>
    </location>
</feature>
<feature type="transmembrane region" description="Helical" evidence="2">
    <location>
        <begin position="445"/>
        <end position="468"/>
    </location>
</feature>
<sequence>MDGIARTPSVARSTVAGTVAAVAVGAFFGARGLAVARQTGFADLTQGFPFGPSQFTVTLVALTGGALLAVVLAGVPAFGRLPGWPVAAVGLALNYLTGELASDHGIGVVPRQPPTTGQVLTVLASALGAGLVLGGALLALSRSARSLRWPLAAGLATGLVLHSAIEDLLRLEAGAGYPDVGRAWPVQVGVTMLVVVVAAVLAHLDRPGPGAPAARPRIGPLVATAVAALVTLGGLVIRWWVVDVFRISQDGLVGPRRERFVEAFAYFSPVAVATVAALVLLGYAYRAGRAPAARWVVLGFAAGPLLLFGLRLSSVGDRAQAYLVVLVGLVAVAAGAALARFTPGLLPWDAAGLLLAALAMPLAAPVVRAELPAAAQVPSLLSALGLGLAVGFGLVLAATAPAGGVPSDVPAAGPAARGAAAGGSEAGGVEAGGVEAGGVEESGRVAGVLALGMAALVLSALALAPSLLRGLSTDRLGEPALTVPVLTGVAALVLVLLFGFGRAVDRIRRDLRAEAALVTAHAPLPPPAAPAPAGAQLSSGPDAAAPARPGADAAGLPTPGSDAARPPVPGADAGGQGAPGTDAVGPDAPGTDAVGPSAPSSGTAGPDAPGSGAVGPSAPSSGAARSAERKDPRTD</sequence>
<dbReference type="RefSeq" id="WP_313724526.1">
    <property type="nucleotide sequence ID" value="NZ_CP134876.1"/>
</dbReference>
<feature type="compositionally biased region" description="Low complexity" evidence="1">
    <location>
        <begin position="604"/>
        <end position="625"/>
    </location>
</feature>
<evidence type="ECO:0000313" key="4">
    <source>
        <dbReference type="Proteomes" id="UP001303001"/>
    </source>
</evidence>
<dbReference type="EMBL" id="CP134876">
    <property type="protein sequence ID" value="WNM42760.1"/>
    <property type="molecule type" value="Genomic_DNA"/>
</dbReference>
<feature type="transmembrane region" description="Helical" evidence="2">
    <location>
        <begin position="15"/>
        <end position="34"/>
    </location>
</feature>
<organism evidence="3 4">
    <name type="scientific">Micromonospora halotolerans</name>
    <dbReference type="NCBI Taxonomy" id="709879"/>
    <lineage>
        <taxon>Bacteria</taxon>
        <taxon>Bacillati</taxon>
        <taxon>Actinomycetota</taxon>
        <taxon>Actinomycetes</taxon>
        <taxon>Micromonosporales</taxon>
        <taxon>Micromonosporaceae</taxon>
        <taxon>Micromonospora</taxon>
    </lineage>
</organism>
<name>A0ABZ0A6C3_9ACTN</name>
<feature type="transmembrane region" description="Helical" evidence="2">
    <location>
        <begin position="55"/>
        <end position="75"/>
    </location>
</feature>
<feature type="transmembrane region" description="Helical" evidence="2">
    <location>
        <begin position="319"/>
        <end position="339"/>
    </location>
</feature>
<accession>A0ABZ0A6C3</accession>
<protein>
    <submittedName>
        <fullName evidence="3">Uncharacterized protein</fullName>
    </submittedName>
</protein>
<evidence type="ECO:0000256" key="1">
    <source>
        <dbReference type="SAM" id="MobiDB-lite"/>
    </source>
</evidence>
<feature type="compositionally biased region" description="Low complexity" evidence="1">
    <location>
        <begin position="531"/>
        <end position="555"/>
    </location>
</feature>
<reference evidence="3 4" key="1">
    <citation type="submission" date="2023-09" db="EMBL/GenBank/DDBJ databases">
        <title>Micromonospora halotolerans DSM 45598 genome sequence.</title>
        <authorList>
            <person name="Mo P."/>
        </authorList>
    </citation>
    <scope>NUCLEOTIDE SEQUENCE [LARGE SCALE GENOMIC DNA]</scope>
    <source>
        <strain evidence="3 4">DSM 45598</strain>
    </source>
</reference>
<feature type="transmembrane region" description="Helical" evidence="2">
    <location>
        <begin position="379"/>
        <end position="398"/>
    </location>
</feature>
<proteinExistence type="predicted"/>
<feature type="transmembrane region" description="Helical" evidence="2">
    <location>
        <begin position="218"/>
        <end position="241"/>
    </location>
</feature>
<feature type="transmembrane region" description="Helical" evidence="2">
    <location>
        <begin position="185"/>
        <end position="206"/>
    </location>
</feature>
<dbReference type="Proteomes" id="UP001303001">
    <property type="component" value="Chromosome"/>
</dbReference>
<gene>
    <name evidence="3" type="ORF">RMN56_16060</name>
</gene>
<keyword evidence="2" id="KW-0812">Transmembrane</keyword>
<keyword evidence="4" id="KW-1185">Reference proteome</keyword>
<feature type="transmembrane region" description="Helical" evidence="2">
    <location>
        <begin position="292"/>
        <end position="313"/>
    </location>
</feature>
<feature type="transmembrane region" description="Helical" evidence="2">
    <location>
        <begin position="346"/>
        <end position="367"/>
    </location>
</feature>
<feature type="compositionally biased region" description="Basic and acidic residues" evidence="1">
    <location>
        <begin position="626"/>
        <end position="635"/>
    </location>
</feature>
<evidence type="ECO:0000256" key="2">
    <source>
        <dbReference type="SAM" id="Phobius"/>
    </source>
</evidence>
<feature type="transmembrane region" description="Helical" evidence="2">
    <location>
        <begin position="480"/>
        <end position="500"/>
    </location>
</feature>
<feature type="transmembrane region" description="Helical" evidence="2">
    <location>
        <begin position="119"/>
        <end position="140"/>
    </location>
</feature>
<keyword evidence="2" id="KW-1133">Transmembrane helix</keyword>
<evidence type="ECO:0000313" key="3">
    <source>
        <dbReference type="EMBL" id="WNM42760.1"/>
    </source>
</evidence>
<keyword evidence="2" id="KW-0472">Membrane</keyword>